<feature type="binding site" evidence="1">
    <location>
        <position position="21"/>
    </location>
    <ligand>
        <name>Zn(2+)</name>
        <dbReference type="ChEBI" id="CHEBI:29105"/>
    </ligand>
</feature>
<dbReference type="InterPro" id="IPR041698">
    <property type="entry name" value="Methyltransf_25"/>
</dbReference>
<dbReference type="Gene3D" id="3.40.50.150">
    <property type="entry name" value="Vaccinia Virus protein VP39"/>
    <property type="match status" value="1"/>
</dbReference>
<evidence type="ECO:0000256" key="1">
    <source>
        <dbReference type="PIRSR" id="PIRSR018249-1"/>
    </source>
</evidence>
<keyword evidence="5" id="KW-0808">Transferase</keyword>
<protein>
    <submittedName>
        <fullName evidence="5">Methyltransferase domain-containing protein</fullName>
    </submittedName>
</protein>
<dbReference type="GO" id="GO:0032259">
    <property type="term" value="P:methylation"/>
    <property type="evidence" value="ECO:0007669"/>
    <property type="project" value="UniProtKB-KW"/>
</dbReference>
<reference evidence="5" key="2">
    <citation type="submission" date="2021-04" db="EMBL/GenBank/DDBJ databases">
        <authorList>
            <person name="Gilroy R."/>
        </authorList>
    </citation>
    <scope>NUCLEOTIDE SEQUENCE</scope>
    <source>
        <strain evidence="5">CHK172-16539</strain>
    </source>
</reference>
<evidence type="ECO:0000259" key="3">
    <source>
        <dbReference type="Pfam" id="PF13649"/>
    </source>
</evidence>
<dbReference type="PIRSF" id="PIRSF018249">
    <property type="entry name" value="MyrA_prd"/>
    <property type="match status" value="1"/>
</dbReference>
<dbReference type="CDD" id="cd02440">
    <property type="entry name" value="AdoMet_MTases"/>
    <property type="match status" value="1"/>
</dbReference>
<evidence type="ECO:0000259" key="4">
    <source>
        <dbReference type="Pfam" id="PF21302"/>
    </source>
</evidence>
<keyword evidence="1" id="KW-0479">Metal-binding</keyword>
<feature type="binding site" evidence="2">
    <location>
        <position position="189"/>
    </location>
    <ligand>
        <name>S-adenosyl-L-methionine</name>
        <dbReference type="ChEBI" id="CHEBI:59789"/>
    </ligand>
</feature>
<keyword evidence="5" id="KW-0489">Methyltransferase</keyword>
<evidence type="ECO:0000256" key="2">
    <source>
        <dbReference type="PIRSR" id="PIRSR018249-2"/>
    </source>
</evidence>
<keyword evidence="1" id="KW-0862">Zinc</keyword>
<keyword evidence="2" id="KW-0949">S-adenosyl-L-methionine</keyword>
<sequence length="280" mass="31967">MLKKIDRAAAFIQNEPELFCCPMCHQQLVAKEKSLICSNGHRFDLSKKGTPYFLKHQIQTDYNQAMFQHRRKLITNGMYQPLIDLLTPECEGERILDVGCGEGSFLAQLATSAQLKPSVGFDISKEGIYLASDYGENLFWCVADLTNLPFQIGSFTSVLNIFSPSNYQEFKRVLVPGGKVIKVVPGSEYLKELRQAFYPKDETKQHYSNEAVVDKFQETFTKVTRKTLKYIFDIPENYRLSLLEMSPLEWGVSPENKAQVQKNPLKQITIDLEILIGEFS</sequence>
<evidence type="ECO:0000313" key="5">
    <source>
        <dbReference type="EMBL" id="HIZ54028.1"/>
    </source>
</evidence>
<dbReference type="InterPro" id="IPR029063">
    <property type="entry name" value="SAM-dependent_MTases_sf"/>
</dbReference>
<comment type="caution">
    <text evidence="5">The sequence shown here is derived from an EMBL/GenBank/DDBJ whole genome shotgun (WGS) entry which is preliminary data.</text>
</comment>
<dbReference type="GO" id="GO:0008168">
    <property type="term" value="F:methyltransferase activity"/>
    <property type="evidence" value="ECO:0007669"/>
    <property type="project" value="UniProtKB-KW"/>
</dbReference>
<feature type="binding site" evidence="1">
    <location>
        <position position="24"/>
    </location>
    <ligand>
        <name>Zn(2+)</name>
        <dbReference type="ChEBI" id="CHEBI:29105"/>
    </ligand>
</feature>
<feature type="binding site" evidence="1">
    <location>
        <position position="37"/>
    </location>
    <ligand>
        <name>Zn(2+)</name>
        <dbReference type="ChEBI" id="CHEBI:29105"/>
    </ligand>
</feature>
<feature type="binding site" evidence="2">
    <location>
        <begin position="102"/>
        <end position="103"/>
    </location>
    <ligand>
        <name>S-adenosyl-L-methionine</name>
        <dbReference type="ChEBI" id="CHEBI:59789"/>
    </ligand>
</feature>
<organism evidence="5 6">
    <name type="scientific">Candidatus Enterococcus avicola</name>
    <dbReference type="NCBI Taxonomy" id="2838561"/>
    <lineage>
        <taxon>Bacteria</taxon>
        <taxon>Bacillati</taxon>
        <taxon>Bacillota</taxon>
        <taxon>Bacilli</taxon>
        <taxon>Lactobacillales</taxon>
        <taxon>Enterococcaceae</taxon>
        <taxon>Enterococcus</taxon>
    </lineage>
</organism>
<evidence type="ECO:0000313" key="6">
    <source>
        <dbReference type="Proteomes" id="UP000824063"/>
    </source>
</evidence>
<dbReference type="SUPFAM" id="SSF53335">
    <property type="entry name" value="S-adenosyl-L-methionine-dependent methyltransferases"/>
    <property type="match status" value="1"/>
</dbReference>
<feature type="binding site" evidence="2">
    <location>
        <position position="79"/>
    </location>
    <ligand>
        <name>S-adenosyl-L-methionine</name>
        <dbReference type="ChEBI" id="CHEBI:59789"/>
    </ligand>
</feature>
<accession>A0A9D2JJ57</accession>
<dbReference type="Pfam" id="PF21302">
    <property type="entry name" value="Zn_ribbon_RlmA"/>
    <property type="match status" value="1"/>
</dbReference>
<feature type="binding site" evidence="1">
    <location>
        <position position="41"/>
    </location>
    <ligand>
        <name>Zn(2+)</name>
        <dbReference type="ChEBI" id="CHEBI:29105"/>
    </ligand>
</feature>
<name>A0A9D2JJ57_9ENTE</name>
<feature type="domain" description="23S rRNA (guanine(745)-N(1))-methyltransferase N-terminal" evidence="4">
    <location>
        <begin position="19"/>
        <end position="49"/>
    </location>
</feature>
<dbReference type="PANTHER" id="PTHR43591">
    <property type="entry name" value="METHYLTRANSFERASE"/>
    <property type="match status" value="1"/>
</dbReference>
<dbReference type="Proteomes" id="UP000824063">
    <property type="component" value="Unassembled WGS sequence"/>
</dbReference>
<dbReference type="AlphaFoldDB" id="A0A9D2JJ57"/>
<dbReference type="GO" id="GO:0046872">
    <property type="term" value="F:metal ion binding"/>
    <property type="evidence" value="ECO:0007669"/>
    <property type="project" value="UniProtKB-KW"/>
</dbReference>
<dbReference type="Pfam" id="PF13649">
    <property type="entry name" value="Methyltransf_25"/>
    <property type="match status" value="1"/>
</dbReference>
<proteinExistence type="predicted"/>
<gene>
    <name evidence="5" type="ORF">IAA20_08810</name>
</gene>
<dbReference type="InterPro" id="IPR048647">
    <property type="entry name" value="RlmA_N"/>
</dbReference>
<feature type="domain" description="Methyltransferase" evidence="3">
    <location>
        <begin position="95"/>
        <end position="178"/>
    </location>
</feature>
<dbReference type="InterPro" id="IPR016718">
    <property type="entry name" value="rRNA_m1G-MeTrfase_A_prd"/>
</dbReference>
<reference evidence="5" key="1">
    <citation type="journal article" date="2021" name="PeerJ">
        <title>Extensive microbial diversity within the chicken gut microbiome revealed by metagenomics and culture.</title>
        <authorList>
            <person name="Gilroy R."/>
            <person name="Ravi A."/>
            <person name="Getino M."/>
            <person name="Pursley I."/>
            <person name="Horton D.L."/>
            <person name="Alikhan N.F."/>
            <person name="Baker D."/>
            <person name="Gharbi K."/>
            <person name="Hall N."/>
            <person name="Watson M."/>
            <person name="Adriaenssens E.M."/>
            <person name="Foster-Nyarko E."/>
            <person name="Jarju S."/>
            <person name="Secka A."/>
            <person name="Antonio M."/>
            <person name="Oren A."/>
            <person name="Chaudhuri R.R."/>
            <person name="La Ragione R."/>
            <person name="Hildebrand F."/>
            <person name="Pallen M.J."/>
        </authorList>
    </citation>
    <scope>NUCLEOTIDE SEQUENCE</scope>
    <source>
        <strain evidence="5">CHK172-16539</strain>
    </source>
</reference>
<dbReference type="EMBL" id="DXBN01000204">
    <property type="protein sequence ID" value="HIZ54028.1"/>
    <property type="molecule type" value="Genomic_DNA"/>
</dbReference>